<accession>A0A0A1U885</accession>
<comment type="subcellular location">
    <subcellularLocation>
        <location evidence="1">Nucleus</location>
    </subcellularLocation>
</comment>
<dbReference type="VEuPathDB" id="AmoebaDB:EIN_269090"/>
<proteinExistence type="predicted"/>
<feature type="domain" description="C2H2-type" evidence="3">
    <location>
        <begin position="247"/>
        <end position="269"/>
    </location>
</feature>
<dbReference type="GO" id="GO:0000398">
    <property type="term" value="P:mRNA splicing, via spliceosome"/>
    <property type="evidence" value="ECO:0007669"/>
    <property type="project" value="InterPro"/>
</dbReference>
<dbReference type="Proteomes" id="UP000014680">
    <property type="component" value="Unassembled WGS sequence"/>
</dbReference>
<organism evidence="4 5">
    <name type="scientific">Entamoeba invadens IP1</name>
    <dbReference type="NCBI Taxonomy" id="370355"/>
    <lineage>
        <taxon>Eukaryota</taxon>
        <taxon>Amoebozoa</taxon>
        <taxon>Evosea</taxon>
        <taxon>Archamoebae</taxon>
        <taxon>Mastigamoebida</taxon>
        <taxon>Entamoebidae</taxon>
        <taxon>Entamoeba</taxon>
    </lineage>
</organism>
<dbReference type="RefSeq" id="XP_004257884.1">
    <property type="nucleotide sequence ID" value="XM_004257836.1"/>
</dbReference>
<dbReference type="GO" id="GO:0003723">
    <property type="term" value="F:RNA binding"/>
    <property type="evidence" value="ECO:0007669"/>
    <property type="project" value="InterPro"/>
</dbReference>
<evidence type="ECO:0000313" key="5">
    <source>
        <dbReference type="Proteomes" id="UP000014680"/>
    </source>
</evidence>
<name>A0A0A1U885_ENTIV</name>
<evidence type="ECO:0000256" key="1">
    <source>
        <dbReference type="ARBA" id="ARBA00004123"/>
    </source>
</evidence>
<dbReference type="OrthoDB" id="2160351at2759"/>
<dbReference type="KEGG" id="eiv:EIN_269090"/>
<dbReference type="PANTHER" id="PTHR12786:SF2">
    <property type="entry name" value="SPLICING FACTOR 3A SUBUNIT 3"/>
    <property type="match status" value="1"/>
</dbReference>
<dbReference type="InterPro" id="IPR036236">
    <property type="entry name" value="Znf_C2H2_sf"/>
</dbReference>
<evidence type="ECO:0000259" key="3">
    <source>
        <dbReference type="PROSITE" id="PS00028"/>
    </source>
</evidence>
<dbReference type="GeneID" id="14890046"/>
<dbReference type="OMA" id="GPKAFQK"/>
<keyword evidence="2" id="KW-0539">Nucleus</keyword>
<dbReference type="AlphaFoldDB" id="A0A0A1U885"/>
<evidence type="ECO:0000256" key="2">
    <source>
        <dbReference type="ARBA" id="ARBA00023242"/>
    </source>
</evidence>
<dbReference type="PROSITE" id="PS00028">
    <property type="entry name" value="ZINC_FINGER_C2H2_1"/>
    <property type="match status" value="1"/>
</dbReference>
<dbReference type="InterPro" id="IPR051421">
    <property type="entry name" value="RNA_Proc_DNA_Dmg_Regulator"/>
</dbReference>
<evidence type="ECO:0000313" key="4">
    <source>
        <dbReference type="EMBL" id="ELP91113.1"/>
    </source>
</evidence>
<dbReference type="SUPFAM" id="SSF57667">
    <property type="entry name" value="beta-beta-alpha zinc fingers"/>
    <property type="match status" value="1"/>
</dbReference>
<dbReference type="EMBL" id="KB206479">
    <property type="protein sequence ID" value="ELP91113.1"/>
    <property type="molecule type" value="Genomic_DNA"/>
</dbReference>
<protein>
    <submittedName>
        <fullName evidence="4">Pre-mRNA-splicing factor PRP9, putative</fullName>
    </submittedName>
</protein>
<dbReference type="InterPro" id="IPR013087">
    <property type="entry name" value="Znf_C2H2_type"/>
</dbReference>
<sequence length="474" mass="55025">MSVVLEELRQLHETIEMYDDEIVRRLKTVPTLQEEKIQNDHIIMSLNRAINDKTHRLISLYSDQSNELSNDLKKLTVESDSSDPLKLFTDFHNTISALKSSYVNKDVTFVSTFQIPEVENSERYLGLFSGEETNGKFLDFFAIFQTLNNIPFPEHSDFDVQSIKYTDFLDFFYDFDNEVNITIRYLSPLEHYLDYLKQIKTYLVSFLTRSKPLEEFDKHVSDIETSAHEHSADYSLKSALEDKYEYCVYCGKKFAKASVFGYHKKSAPHLKNVTSKSALTAEIELLMSVIHTICLREDIQTTLKDTKENISTKMGRTATDVIEIERGNIEFLQDEVEIKKEDVEAPEEQQRGIDNYPIGEDGKPIPVWLYKFRGLGTMYYCEICGGCGYKGRKNYEKHFEEAKHIRGLKCLGIESSIEYFDICRIKDAISLKAKLDEMKKMGRFDVMNEAEYEDPDGNLILKKDYDMLKRQGLI</sequence>
<keyword evidence="5" id="KW-1185">Reference proteome</keyword>
<dbReference type="InterPro" id="IPR024598">
    <property type="entry name" value="SF3a60/Prp9_C"/>
</dbReference>
<reference evidence="4 5" key="1">
    <citation type="submission" date="2012-10" db="EMBL/GenBank/DDBJ databases">
        <authorList>
            <person name="Zafar N."/>
            <person name="Inman J."/>
            <person name="Hall N."/>
            <person name="Lorenzi H."/>
            <person name="Caler E."/>
        </authorList>
    </citation>
    <scope>NUCLEOTIDE SEQUENCE [LARGE SCALE GENOMIC DNA]</scope>
    <source>
        <strain evidence="4 5">IP1</strain>
    </source>
</reference>
<dbReference type="Pfam" id="PF11931">
    <property type="entry name" value="SF3a60_Prp9_C"/>
    <property type="match status" value="1"/>
</dbReference>
<dbReference type="GO" id="GO:0005681">
    <property type="term" value="C:spliceosomal complex"/>
    <property type="evidence" value="ECO:0007669"/>
    <property type="project" value="InterPro"/>
</dbReference>
<dbReference type="PANTHER" id="PTHR12786">
    <property type="entry name" value="SPLICING FACTOR SF3A-RELATED"/>
    <property type="match status" value="1"/>
</dbReference>
<gene>
    <name evidence="4" type="ORF">EIN_269090</name>
</gene>